<dbReference type="EMBL" id="CM026429">
    <property type="protein sequence ID" value="KAG0563705.1"/>
    <property type="molecule type" value="Genomic_DNA"/>
</dbReference>
<reference evidence="1" key="1">
    <citation type="submission" date="2020-06" db="EMBL/GenBank/DDBJ databases">
        <title>WGS assembly of Ceratodon purpureus strain R40.</title>
        <authorList>
            <person name="Carey S.B."/>
            <person name="Jenkins J."/>
            <person name="Shu S."/>
            <person name="Lovell J.T."/>
            <person name="Sreedasyam A."/>
            <person name="Maumus F."/>
            <person name="Tiley G.P."/>
            <person name="Fernandez-Pozo N."/>
            <person name="Barry K."/>
            <person name="Chen C."/>
            <person name="Wang M."/>
            <person name="Lipzen A."/>
            <person name="Daum C."/>
            <person name="Saski C.A."/>
            <person name="Payton A.C."/>
            <person name="Mcbreen J.C."/>
            <person name="Conrad R.E."/>
            <person name="Kollar L.M."/>
            <person name="Olsson S."/>
            <person name="Huttunen S."/>
            <person name="Landis J.B."/>
            <person name="Wickett N.J."/>
            <person name="Johnson M.G."/>
            <person name="Rensing S.A."/>
            <person name="Grimwood J."/>
            <person name="Schmutz J."/>
            <person name="Mcdaniel S.F."/>
        </authorList>
    </citation>
    <scope>NUCLEOTIDE SEQUENCE</scope>
    <source>
        <strain evidence="1">R40</strain>
    </source>
</reference>
<evidence type="ECO:0000313" key="1">
    <source>
        <dbReference type="EMBL" id="KAG0563705.1"/>
    </source>
</evidence>
<keyword evidence="2" id="KW-1185">Reference proteome</keyword>
<protein>
    <submittedName>
        <fullName evidence="1">Uncharacterized protein</fullName>
    </submittedName>
</protein>
<proteinExistence type="predicted"/>
<evidence type="ECO:0000313" key="2">
    <source>
        <dbReference type="Proteomes" id="UP000822688"/>
    </source>
</evidence>
<comment type="caution">
    <text evidence="1">The sequence shown here is derived from an EMBL/GenBank/DDBJ whole genome shotgun (WGS) entry which is preliminary data.</text>
</comment>
<gene>
    <name evidence="1" type="ORF">KC19_8G053000</name>
</gene>
<name>A0A8T0GZ29_CERPU</name>
<accession>A0A8T0GZ29</accession>
<dbReference type="Proteomes" id="UP000822688">
    <property type="component" value="Chromosome 8"/>
</dbReference>
<dbReference type="AlphaFoldDB" id="A0A8T0GZ29"/>
<sequence length="76" mass="8295">MVHPAHATREAHLYSASKQISAAISPGLLDSVLESGSLPLDHFHLCRWFGALKICLLLRSCTSVTLTCTLFRSEKG</sequence>
<organism evidence="1 2">
    <name type="scientific">Ceratodon purpureus</name>
    <name type="common">Fire moss</name>
    <name type="synonym">Dicranum purpureum</name>
    <dbReference type="NCBI Taxonomy" id="3225"/>
    <lineage>
        <taxon>Eukaryota</taxon>
        <taxon>Viridiplantae</taxon>
        <taxon>Streptophyta</taxon>
        <taxon>Embryophyta</taxon>
        <taxon>Bryophyta</taxon>
        <taxon>Bryophytina</taxon>
        <taxon>Bryopsida</taxon>
        <taxon>Dicranidae</taxon>
        <taxon>Pseudoditrichales</taxon>
        <taxon>Ditrichaceae</taxon>
        <taxon>Ceratodon</taxon>
    </lineage>
</organism>